<feature type="transmembrane region" description="Helical" evidence="25">
    <location>
        <begin position="326"/>
        <end position="349"/>
    </location>
</feature>
<feature type="active site" description="Proton acceptor" evidence="20">
    <location>
        <position position="569"/>
    </location>
</feature>
<feature type="binding site" evidence="21">
    <location>
        <begin position="429"/>
        <end position="435"/>
    </location>
    <ligand>
        <name>ATP</name>
        <dbReference type="ChEBI" id="CHEBI:30616"/>
    </ligand>
</feature>
<dbReference type="Gene3D" id="1.10.510.10">
    <property type="entry name" value="Transferase(Phosphotransferase) domain 1"/>
    <property type="match status" value="1"/>
</dbReference>
<evidence type="ECO:0000256" key="12">
    <source>
        <dbReference type="ARBA" id="ARBA00023137"/>
    </source>
</evidence>
<evidence type="ECO:0000256" key="15">
    <source>
        <dbReference type="ARBA" id="ARBA00023180"/>
    </source>
</evidence>
<evidence type="ECO:0000256" key="10">
    <source>
        <dbReference type="ARBA" id="ARBA00022989"/>
    </source>
</evidence>
<protein>
    <recommendedName>
        <fullName evidence="19">Fibroblast growth factor receptor</fullName>
        <ecNumber evidence="19">2.7.10.1</ecNumber>
    </recommendedName>
</protein>
<dbReference type="PANTHER" id="PTHR24416:SF550">
    <property type="entry name" value="FIBROBLAST GROWTH FACTOR RECEPTOR HOMOLOG 1-RELATED"/>
    <property type="match status" value="1"/>
</dbReference>
<dbReference type="InterPro" id="IPR020635">
    <property type="entry name" value="Tyr_kinase_cat_dom"/>
</dbReference>
<dbReference type="GO" id="GO:0005524">
    <property type="term" value="F:ATP binding"/>
    <property type="evidence" value="ECO:0007669"/>
    <property type="project" value="UniProtKB-UniRule"/>
</dbReference>
<dbReference type="Gene3D" id="3.30.200.20">
    <property type="entry name" value="Phosphorylase Kinase, domain 1"/>
    <property type="match status" value="1"/>
</dbReference>
<comment type="function">
    <text evidence="18">Receptor for basic fibroblast growth factor.</text>
</comment>
<keyword evidence="9 19" id="KW-0067">ATP-binding</keyword>
<proteinExistence type="evidence at transcript level"/>
<feature type="binding site" evidence="21">
    <location>
        <begin position="508"/>
        <end position="510"/>
    </location>
    <ligand>
        <name>ATP</name>
        <dbReference type="ChEBI" id="CHEBI:30616"/>
    </ligand>
</feature>
<keyword evidence="5" id="KW-0732">Signal</keyword>
<keyword evidence="8 19" id="KW-0418">Kinase</keyword>
<keyword evidence="3 19" id="KW-0808">Transferase</keyword>
<feature type="disulfide bond" evidence="22">
    <location>
        <begin position="197"/>
        <end position="285"/>
    </location>
</feature>
<evidence type="ECO:0000256" key="1">
    <source>
        <dbReference type="ARBA" id="ARBA00004167"/>
    </source>
</evidence>
<feature type="domain" description="Ig-like" evidence="27">
    <location>
        <begin position="175"/>
        <end position="301"/>
    </location>
</feature>
<dbReference type="PROSITE" id="PS50835">
    <property type="entry name" value="IG_LIKE"/>
    <property type="match status" value="2"/>
</dbReference>
<comment type="similarity">
    <text evidence="19">Belongs to the protein kinase superfamily. Tyr protein kinase family. Fibroblast growth factor receptor subfamily.</text>
</comment>
<feature type="binding site" evidence="21">
    <location>
        <position position="514"/>
    </location>
    <ligand>
        <name>ATP</name>
        <dbReference type="ChEBI" id="CHEBI:30616"/>
    </ligand>
</feature>
<feature type="region of interest" description="Disordered" evidence="24">
    <location>
        <begin position="359"/>
        <end position="388"/>
    </location>
</feature>
<dbReference type="SMART" id="SM00408">
    <property type="entry name" value="IGc2"/>
    <property type="match status" value="2"/>
</dbReference>
<dbReference type="InterPro" id="IPR036179">
    <property type="entry name" value="Ig-like_dom_sf"/>
</dbReference>
<feature type="disulfide bond" evidence="22">
    <location>
        <begin position="100"/>
        <end position="150"/>
    </location>
</feature>
<dbReference type="GO" id="GO:0005007">
    <property type="term" value="F:fibroblast growth factor receptor activity"/>
    <property type="evidence" value="ECO:0007669"/>
    <property type="project" value="InterPro"/>
</dbReference>
<evidence type="ECO:0000256" key="20">
    <source>
        <dbReference type="PIRSR" id="PIRSR000628-1"/>
    </source>
</evidence>
<dbReference type="GO" id="GO:0008284">
    <property type="term" value="P:positive regulation of cell population proliferation"/>
    <property type="evidence" value="ECO:0007669"/>
    <property type="project" value="InterPro"/>
</dbReference>
<dbReference type="GeneID" id="100306924"/>
<dbReference type="Pfam" id="PF07714">
    <property type="entry name" value="PK_Tyr_Ser-Thr"/>
    <property type="match status" value="1"/>
</dbReference>
<evidence type="ECO:0000256" key="9">
    <source>
        <dbReference type="ARBA" id="ARBA00022840"/>
    </source>
</evidence>
<keyword evidence="15" id="KW-0325">Glycoprotein</keyword>
<comment type="catalytic activity">
    <reaction evidence="17 19">
        <text>L-tyrosyl-[protein] + ATP = O-phospho-L-tyrosyl-[protein] + ADP + H(+)</text>
        <dbReference type="Rhea" id="RHEA:10596"/>
        <dbReference type="Rhea" id="RHEA-COMP:10136"/>
        <dbReference type="Rhea" id="RHEA-COMP:20101"/>
        <dbReference type="ChEBI" id="CHEBI:15378"/>
        <dbReference type="ChEBI" id="CHEBI:30616"/>
        <dbReference type="ChEBI" id="CHEBI:46858"/>
        <dbReference type="ChEBI" id="CHEBI:61978"/>
        <dbReference type="ChEBI" id="CHEBI:456216"/>
        <dbReference type="EC" id="2.7.10.1"/>
    </reaction>
</comment>
<dbReference type="Gene3D" id="2.60.40.10">
    <property type="entry name" value="Immunoglobulins"/>
    <property type="match status" value="2"/>
</dbReference>
<keyword evidence="11 19" id="KW-0472">Membrane</keyword>
<evidence type="ECO:0000256" key="13">
    <source>
        <dbReference type="ARBA" id="ARBA00023157"/>
    </source>
</evidence>
<reference evidence="30" key="1">
    <citation type="journal article" date="2009" name="Dev. Genes Evol.">
        <title>Conserved intron positions in FGFR genes reflect the modular structure of FGFR and reveal stepwise addition of domains to an already complex ancestral FGFR.</title>
        <authorList>
            <person name="Rebscher N."/>
            <person name="Deichmann C."/>
            <person name="Sudhop S."/>
            <person name="Fritzenwanker J.H."/>
            <person name="Green S."/>
            <person name="Hassel M."/>
        </authorList>
    </citation>
    <scope>NUCLEOTIDE SEQUENCE</scope>
</reference>
<dbReference type="Proteomes" id="UP000694865">
    <property type="component" value="Unplaced"/>
</dbReference>
<evidence type="ECO:0000259" key="26">
    <source>
        <dbReference type="PROSITE" id="PS50011"/>
    </source>
</evidence>
<dbReference type="Pfam" id="PF07679">
    <property type="entry name" value="I-set"/>
    <property type="match status" value="1"/>
</dbReference>
<accession>D1LX08</accession>
<reference evidence="28" key="3">
    <citation type="submission" date="2009-11" db="EMBL/GenBank/DDBJ databases">
        <title>FGF signaling in the hemichordate Saccoglossus kowalevskii.</title>
        <authorList>
            <person name="Green S.A."/>
            <person name="Gerhart J."/>
            <person name="Lowe C.J."/>
        </authorList>
    </citation>
    <scope>NUCLEOTIDE SEQUENCE</scope>
</reference>
<dbReference type="InterPro" id="IPR013098">
    <property type="entry name" value="Ig_I-set"/>
</dbReference>
<evidence type="ECO:0000256" key="17">
    <source>
        <dbReference type="ARBA" id="ARBA00051243"/>
    </source>
</evidence>
<evidence type="ECO:0000256" key="6">
    <source>
        <dbReference type="ARBA" id="ARBA00022737"/>
    </source>
</evidence>
<dbReference type="InterPro" id="IPR001245">
    <property type="entry name" value="Ser-Thr/Tyr_kinase_cat_dom"/>
</dbReference>
<evidence type="ECO:0000313" key="29">
    <source>
        <dbReference type="Proteomes" id="UP000694865"/>
    </source>
</evidence>
<dbReference type="SMART" id="SM00409">
    <property type="entry name" value="IG"/>
    <property type="match status" value="2"/>
</dbReference>
<dbReference type="AlphaFoldDB" id="D1LX08"/>
<keyword evidence="7 19" id="KW-0547">Nucleotide-binding</keyword>
<dbReference type="GO" id="GO:0005886">
    <property type="term" value="C:plasma membrane"/>
    <property type="evidence" value="ECO:0007669"/>
    <property type="project" value="TreeGrafter"/>
</dbReference>
<dbReference type="CTD" id="100306924"/>
<reference evidence="28" key="2">
    <citation type="submission" date="2009-10" db="EMBL/GenBank/DDBJ databases">
        <authorList>
            <person name="Freeman R.M.Jr."/>
            <person name="Wu M.M."/>
            <person name="Gerhart J.J."/>
        </authorList>
    </citation>
    <scope>NUCLEOTIDE SEQUENCE</scope>
</reference>
<dbReference type="OrthoDB" id="5984265at2759"/>
<feature type="binding site" evidence="21">
    <location>
        <position position="573"/>
    </location>
    <ligand>
        <name>ATP</name>
        <dbReference type="ChEBI" id="CHEBI:30616"/>
    </ligand>
</feature>
<feature type="domain" description="Protein kinase" evidence="26">
    <location>
        <begin position="423"/>
        <end position="704"/>
    </location>
</feature>
<dbReference type="PROSITE" id="PS50011">
    <property type="entry name" value="PROTEIN_KINASE_DOM"/>
    <property type="match status" value="1"/>
</dbReference>
<sequence length="748" mass="83893">MLLDQTMLRRLLIVIGVLLVVFIRIRADFTSFNDTESILELSADYDNASYDEGEYDDQEYDLPEVIEDDADEPGPPFWLKPNKMSKFRAAPMFTSVRFHCIAGGNPTPNVSWYFNGEDIDSIERYREPRQKKWILHLQELLSKDSGSYTCVVTNKYGTLNFTFILEVASQNNSPPVLSKFVLKNQTVIEGDSALLRCHVFPTALNHHMQWFKQLSFDTVGGKTPLELLEDVWPDHQPLDWSCSEAVAALSEMPPLECLNKTEVNGNQDVIHLNNLTVEDSGKYVCWASNSLGIDHENAWLTVLPMPLPTTLPMIPTSPPPPNDNKVVIIAIVVIAVILIVVFGIGICVVKQKLRKKNRGPILGNRANQDKSQIQHQISTESNSSVGSGHALIRRSQRLSSNITTISEIEIPFDEKWEFPRNRLCIGKMLGEGAFGQVLEAEAVGIMKDGSKTSNTTVAVKMLKSDATERELSDLISEMIMMRQIGKHINIINLIGCVTQDGPLLVIVEYAPQGNLREFLRCRRPQNMDYENASLLPQVELLSNKDLVSFAYQISRGMEFLSSKKCVHRDLAARNVLVGENNVMKIADFGLARDVPYIDYYRKNTNGRVPVKWMSPEALFDRLYTTQSDVWSFGIVLWEIMTLGGSPYPSLPVEMLFEFLKAGKRMESPQGCSAEIYSLMRDCWRTSPTQRPTFTQLVATLDGMLTESSTQDYLSLDAIGDGPDLLADLSNSNSKLNGTATNSRLESTV</sequence>
<organism evidence="28">
    <name type="scientific">Saccoglossus kowalevskii</name>
    <name type="common">Acorn worm</name>
    <dbReference type="NCBI Taxonomy" id="10224"/>
    <lineage>
        <taxon>Eukaryota</taxon>
        <taxon>Metazoa</taxon>
        <taxon>Hemichordata</taxon>
        <taxon>Enteropneusta</taxon>
        <taxon>Harrimaniidae</taxon>
        <taxon>Saccoglossus</taxon>
    </lineage>
</organism>
<evidence type="ECO:0000256" key="25">
    <source>
        <dbReference type="SAM" id="Phobius"/>
    </source>
</evidence>
<dbReference type="InterPro" id="IPR000719">
    <property type="entry name" value="Prot_kinase_dom"/>
</dbReference>
<dbReference type="InterPro" id="IPR003599">
    <property type="entry name" value="Ig_sub"/>
</dbReference>
<dbReference type="PANTHER" id="PTHR24416">
    <property type="entry name" value="TYROSINE-PROTEIN KINASE RECEPTOR"/>
    <property type="match status" value="1"/>
</dbReference>
<evidence type="ECO:0000256" key="2">
    <source>
        <dbReference type="ARBA" id="ARBA00022553"/>
    </source>
</evidence>
<gene>
    <name evidence="30" type="primary">fgfra</name>
</gene>
<dbReference type="SUPFAM" id="SSF56112">
    <property type="entry name" value="Protein kinase-like (PK-like)"/>
    <property type="match status" value="1"/>
</dbReference>
<dbReference type="InterPro" id="IPR007110">
    <property type="entry name" value="Ig-like_dom"/>
</dbReference>
<dbReference type="InterPro" id="IPR003598">
    <property type="entry name" value="Ig_sub2"/>
</dbReference>
<evidence type="ECO:0000256" key="8">
    <source>
        <dbReference type="ARBA" id="ARBA00022777"/>
    </source>
</evidence>
<name>D1LX08_SACKO</name>
<dbReference type="GO" id="GO:0043235">
    <property type="term" value="C:receptor complex"/>
    <property type="evidence" value="ECO:0007669"/>
    <property type="project" value="TreeGrafter"/>
</dbReference>
<dbReference type="FunFam" id="2.60.40.10:FF:000020">
    <property type="entry name" value="Fibroblast growth factor receptor"/>
    <property type="match status" value="1"/>
</dbReference>
<feature type="compositionally biased region" description="Polar residues" evidence="24">
    <location>
        <begin position="365"/>
        <end position="386"/>
    </location>
</feature>
<keyword evidence="4 25" id="KW-0812">Transmembrane</keyword>
<evidence type="ECO:0000256" key="21">
    <source>
        <dbReference type="PIRSR" id="PIRSR000628-2"/>
    </source>
</evidence>
<reference evidence="30" key="4">
    <citation type="submission" date="2025-05" db="UniProtKB">
        <authorList>
            <consortium name="RefSeq"/>
        </authorList>
    </citation>
    <scope>IDENTIFICATION</scope>
</reference>
<evidence type="ECO:0000313" key="28">
    <source>
        <dbReference type="EMBL" id="ACY92514.1"/>
    </source>
</evidence>
<evidence type="ECO:0000313" key="30">
    <source>
        <dbReference type="RefSeq" id="NP_001161535.1"/>
    </source>
</evidence>
<dbReference type="InterPro" id="IPR016248">
    <property type="entry name" value="FGF_rcpt_fam"/>
</dbReference>
<dbReference type="PIRSF" id="PIRSF000628">
    <property type="entry name" value="FGFR"/>
    <property type="match status" value="1"/>
</dbReference>
<dbReference type="PRINTS" id="PR00109">
    <property type="entry name" value="TYRKINASE"/>
</dbReference>
<feature type="domain" description="Ig-like" evidence="27">
    <location>
        <begin position="75"/>
        <end position="162"/>
    </location>
</feature>
<feature type="binding site" evidence="21 23">
    <location>
        <position position="460"/>
    </location>
    <ligand>
        <name>ATP</name>
        <dbReference type="ChEBI" id="CHEBI:30616"/>
    </ligand>
</feature>
<evidence type="ECO:0000256" key="4">
    <source>
        <dbReference type="ARBA" id="ARBA00022692"/>
    </source>
</evidence>
<dbReference type="InterPro" id="IPR050122">
    <property type="entry name" value="RTK"/>
</dbReference>
<dbReference type="InterPro" id="IPR017441">
    <property type="entry name" value="Protein_kinase_ATP_BS"/>
</dbReference>
<dbReference type="PROSITE" id="PS00109">
    <property type="entry name" value="PROTEIN_KINASE_TYR"/>
    <property type="match status" value="1"/>
</dbReference>
<dbReference type="FunFam" id="3.30.200.20:FF:000593">
    <property type="entry name" value="Predicted protein"/>
    <property type="match status" value="1"/>
</dbReference>
<keyword evidence="29" id="KW-1185">Reference proteome</keyword>
<dbReference type="FunFam" id="2.60.40.10:FF:000016">
    <property type="entry name" value="Fibroblast growth factor receptor"/>
    <property type="match status" value="1"/>
</dbReference>
<evidence type="ECO:0000256" key="3">
    <source>
        <dbReference type="ARBA" id="ARBA00022679"/>
    </source>
</evidence>
<dbReference type="SUPFAM" id="SSF48726">
    <property type="entry name" value="Immunoglobulin"/>
    <property type="match status" value="2"/>
</dbReference>
<keyword evidence="12 19" id="KW-0829">Tyrosine-protein kinase</keyword>
<dbReference type="RefSeq" id="NP_001161535.1">
    <property type="nucleotide sequence ID" value="NM_001168063.1"/>
</dbReference>
<evidence type="ECO:0000256" key="7">
    <source>
        <dbReference type="ARBA" id="ARBA00022741"/>
    </source>
</evidence>
<evidence type="ECO:0000256" key="19">
    <source>
        <dbReference type="PIRNR" id="PIRNR000628"/>
    </source>
</evidence>
<evidence type="ECO:0000256" key="5">
    <source>
        <dbReference type="ARBA" id="ARBA00022729"/>
    </source>
</evidence>
<keyword evidence="14 19" id="KW-0675">Receptor</keyword>
<dbReference type="EC" id="2.7.10.1" evidence="19"/>
<evidence type="ECO:0000256" key="22">
    <source>
        <dbReference type="PIRSR" id="PIRSR000628-3"/>
    </source>
</evidence>
<keyword evidence="10 25" id="KW-1133">Transmembrane helix</keyword>
<evidence type="ECO:0000259" key="27">
    <source>
        <dbReference type="PROSITE" id="PS50835"/>
    </source>
</evidence>
<keyword evidence="16" id="KW-0393">Immunoglobulin domain</keyword>
<feature type="binding site" evidence="21">
    <location>
        <position position="587"/>
    </location>
    <ligand>
        <name>ATP</name>
        <dbReference type="ChEBI" id="CHEBI:30616"/>
    </ligand>
</feature>
<evidence type="ECO:0000256" key="16">
    <source>
        <dbReference type="ARBA" id="ARBA00023319"/>
    </source>
</evidence>
<comment type="subcellular location">
    <subcellularLocation>
        <location evidence="1">Membrane</location>
        <topology evidence="1">Single-pass membrane protein</topology>
    </subcellularLocation>
</comment>
<evidence type="ECO:0000256" key="18">
    <source>
        <dbReference type="ARBA" id="ARBA00056965"/>
    </source>
</evidence>
<evidence type="ECO:0000256" key="11">
    <source>
        <dbReference type="ARBA" id="ARBA00023136"/>
    </source>
</evidence>
<dbReference type="InterPro" id="IPR008266">
    <property type="entry name" value="Tyr_kinase_AS"/>
</dbReference>
<dbReference type="InterPro" id="IPR013783">
    <property type="entry name" value="Ig-like_fold"/>
</dbReference>
<dbReference type="EMBL" id="GU075985">
    <property type="protein sequence ID" value="ACY92514.1"/>
    <property type="molecule type" value="mRNA"/>
</dbReference>
<dbReference type="InterPro" id="IPR011009">
    <property type="entry name" value="Kinase-like_dom_sf"/>
</dbReference>
<dbReference type="KEGG" id="sko:100306924"/>
<keyword evidence="13 22" id="KW-1015">Disulfide bond</keyword>
<evidence type="ECO:0000256" key="23">
    <source>
        <dbReference type="PROSITE-ProRule" id="PRU10141"/>
    </source>
</evidence>
<evidence type="ECO:0000256" key="24">
    <source>
        <dbReference type="SAM" id="MobiDB-lite"/>
    </source>
</evidence>
<keyword evidence="2" id="KW-0597">Phosphoprotein</keyword>
<dbReference type="SMART" id="SM00219">
    <property type="entry name" value="TyrKc"/>
    <property type="match status" value="1"/>
</dbReference>
<evidence type="ECO:0000256" key="14">
    <source>
        <dbReference type="ARBA" id="ARBA00023170"/>
    </source>
</evidence>
<keyword evidence="6" id="KW-0677">Repeat</keyword>
<dbReference type="PROSITE" id="PS00107">
    <property type="entry name" value="PROTEIN_KINASE_ATP"/>
    <property type="match status" value="1"/>
</dbReference>
<dbReference type="FunFam" id="1.10.510.10:FF:000007">
    <property type="entry name" value="Fibroblast growth factor receptor"/>
    <property type="match status" value="1"/>
</dbReference>